<dbReference type="EMBL" id="QPFP01000032">
    <property type="protein sequence ID" value="TEB28521.1"/>
    <property type="molecule type" value="Genomic_DNA"/>
</dbReference>
<accession>A0A4Y7T3D3</accession>
<evidence type="ECO:0000313" key="1">
    <source>
        <dbReference type="EMBL" id="TEB28521.1"/>
    </source>
</evidence>
<organism evidence="1 2">
    <name type="scientific">Coprinellus micaceus</name>
    <name type="common">Glistening ink-cap mushroom</name>
    <name type="synonym">Coprinus micaceus</name>
    <dbReference type="NCBI Taxonomy" id="71717"/>
    <lineage>
        <taxon>Eukaryota</taxon>
        <taxon>Fungi</taxon>
        <taxon>Dikarya</taxon>
        <taxon>Basidiomycota</taxon>
        <taxon>Agaricomycotina</taxon>
        <taxon>Agaricomycetes</taxon>
        <taxon>Agaricomycetidae</taxon>
        <taxon>Agaricales</taxon>
        <taxon>Agaricineae</taxon>
        <taxon>Psathyrellaceae</taxon>
        <taxon>Coprinellus</taxon>
    </lineage>
</organism>
<dbReference type="AlphaFoldDB" id="A0A4Y7T3D3"/>
<evidence type="ECO:0000313" key="2">
    <source>
        <dbReference type="Proteomes" id="UP000298030"/>
    </source>
</evidence>
<keyword evidence="2" id="KW-1185">Reference proteome</keyword>
<sequence>MALTTDVAPRIHLEPSQVLKDENRVKRLVAALSEGIFDDIDEKKASEILQECLKICGGSNETLSQVLQDKFFRGHTPFYWAITNKNPQSHDPPLLKELILYGGALTKATQEDIMEAFRLEFDSVLYEAVKPNLTAVDTLNTCSPSFLQGDEFRPVVTASSHTGRITTLCFDIPRFFDRLLVDGELSFQFYALESTFCLKAVTDSREELGGRPKWEFNLEDQPPSGNQLMPFMVALSIHSEVGDQYSHDYRNYECLNGYLRVLSPPLNMKIYGSDLAEFYRNPYTANDRGALSGKLTLTR</sequence>
<comment type="caution">
    <text evidence="1">The sequence shown here is derived from an EMBL/GenBank/DDBJ whole genome shotgun (WGS) entry which is preliminary data.</text>
</comment>
<proteinExistence type="predicted"/>
<dbReference type="Proteomes" id="UP000298030">
    <property type="component" value="Unassembled WGS sequence"/>
</dbReference>
<name>A0A4Y7T3D3_COPMI</name>
<reference evidence="1 2" key="1">
    <citation type="journal article" date="2019" name="Nat. Ecol. Evol.">
        <title>Megaphylogeny resolves global patterns of mushroom evolution.</title>
        <authorList>
            <person name="Varga T."/>
            <person name="Krizsan K."/>
            <person name="Foldi C."/>
            <person name="Dima B."/>
            <person name="Sanchez-Garcia M."/>
            <person name="Sanchez-Ramirez S."/>
            <person name="Szollosi G.J."/>
            <person name="Szarkandi J.G."/>
            <person name="Papp V."/>
            <person name="Albert L."/>
            <person name="Andreopoulos W."/>
            <person name="Angelini C."/>
            <person name="Antonin V."/>
            <person name="Barry K.W."/>
            <person name="Bougher N.L."/>
            <person name="Buchanan P."/>
            <person name="Buyck B."/>
            <person name="Bense V."/>
            <person name="Catcheside P."/>
            <person name="Chovatia M."/>
            <person name="Cooper J."/>
            <person name="Damon W."/>
            <person name="Desjardin D."/>
            <person name="Finy P."/>
            <person name="Geml J."/>
            <person name="Haridas S."/>
            <person name="Hughes K."/>
            <person name="Justo A."/>
            <person name="Karasinski D."/>
            <person name="Kautmanova I."/>
            <person name="Kiss B."/>
            <person name="Kocsube S."/>
            <person name="Kotiranta H."/>
            <person name="LaButti K.M."/>
            <person name="Lechner B.E."/>
            <person name="Liimatainen K."/>
            <person name="Lipzen A."/>
            <person name="Lukacs Z."/>
            <person name="Mihaltcheva S."/>
            <person name="Morgado L.N."/>
            <person name="Niskanen T."/>
            <person name="Noordeloos M.E."/>
            <person name="Ohm R.A."/>
            <person name="Ortiz-Santana B."/>
            <person name="Ovrebo C."/>
            <person name="Racz N."/>
            <person name="Riley R."/>
            <person name="Savchenko A."/>
            <person name="Shiryaev A."/>
            <person name="Soop K."/>
            <person name="Spirin V."/>
            <person name="Szebenyi C."/>
            <person name="Tomsovsky M."/>
            <person name="Tulloss R.E."/>
            <person name="Uehling J."/>
            <person name="Grigoriev I.V."/>
            <person name="Vagvolgyi C."/>
            <person name="Papp T."/>
            <person name="Martin F.M."/>
            <person name="Miettinen O."/>
            <person name="Hibbett D.S."/>
            <person name="Nagy L.G."/>
        </authorList>
    </citation>
    <scope>NUCLEOTIDE SEQUENCE [LARGE SCALE GENOMIC DNA]</scope>
    <source>
        <strain evidence="1 2">FP101781</strain>
    </source>
</reference>
<protein>
    <submittedName>
        <fullName evidence="1">Uncharacterized protein</fullName>
    </submittedName>
</protein>
<gene>
    <name evidence="1" type="ORF">FA13DRAFT_795710</name>
</gene>